<dbReference type="PANTHER" id="PTHR47894">
    <property type="entry name" value="HTH-TYPE TRANSCRIPTIONAL REGULATOR GADX"/>
    <property type="match status" value="1"/>
</dbReference>
<protein>
    <submittedName>
        <fullName evidence="5">L-rhamnose operon regulatory protein rhaS</fullName>
    </submittedName>
</protein>
<dbReference type="Gene3D" id="1.10.10.60">
    <property type="entry name" value="Homeodomain-like"/>
    <property type="match status" value="1"/>
</dbReference>
<keyword evidence="2" id="KW-0238">DNA-binding</keyword>
<dbReference type="Proteomes" id="UP000095488">
    <property type="component" value="Unassembled WGS sequence"/>
</dbReference>
<sequence length="330" mass="38252">MRHFPLDKNYAILLDKYRISMNEVLKKSNLPLDLFARVNPSVTCEEYYRFMKAIDDVVANRKLLIYLATAENIESITPSIFAAYCSANAKECVKRIAKYKALVGAIVFEIIEDANYIKVNIHGEENIELPEIIVGIEMVLLVNLIRKATKRKIIPQKVMAKQFFSNPEYEKFLGIKAEKSEVNSIAFSKRDAEIPFVTRNESMWNFFEPELRKRLNEMDIDDSFSTRVRSILVELLPAGKSTIDDVANALAISKRTLQRKLKQEDTIFQKQLNHTRELLAKNYIKNTQFSSEDIAYLLGYQDLNSFFRAFSVWTGKSVTQYKNEFLLQRK</sequence>
<reference evidence="5 6" key="1">
    <citation type="submission" date="2015-09" db="EMBL/GenBank/DDBJ databases">
        <authorList>
            <consortium name="Pathogen Informatics"/>
        </authorList>
    </citation>
    <scope>NUCLEOTIDE SEQUENCE [LARGE SCALE GENOMIC DNA]</scope>
    <source>
        <strain evidence="5 6">2789STDY5834858</strain>
    </source>
</reference>
<dbReference type="InterPro" id="IPR032687">
    <property type="entry name" value="AraC-type_N"/>
</dbReference>
<name>A0ABM9URS4_SARVE</name>
<dbReference type="InterPro" id="IPR018060">
    <property type="entry name" value="HTH_AraC"/>
</dbReference>
<comment type="caution">
    <text evidence="5">The sequence shown here is derived from an EMBL/GenBank/DDBJ whole genome shotgun (WGS) entry which is preliminary data.</text>
</comment>
<dbReference type="Pfam" id="PF12625">
    <property type="entry name" value="Arabinose_bd"/>
    <property type="match status" value="1"/>
</dbReference>
<dbReference type="SUPFAM" id="SSF46689">
    <property type="entry name" value="Homeodomain-like"/>
    <property type="match status" value="1"/>
</dbReference>
<dbReference type="Pfam" id="PF12833">
    <property type="entry name" value="HTH_18"/>
    <property type="match status" value="1"/>
</dbReference>
<keyword evidence="1" id="KW-0805">Transcription regulation</keyword>
<evidence type="ECO:0000313" key="6">
    <source>
        <dbReference type="Proteomes" id="UP000095488"/>
    </source>
</evidence>
<dbReference type="InterPro" id="IPR009057">
    <property type="entry name" value="Homeodomain-like_sf"/>
</dbReference>
<evidence type="ECO:0000256" key="2">
    <source>
        <dbReference type="ARBA" id="ARBA00023125"/>
    </source>
</evidence>
<dbReference type="PANTHER" id="PTHR47894:SF4">
    <property type="entry name" value="HTH-TYPE TRANSCRIPTIONAL REGULATOR GADX"/>
    <property type="match status" value="1"/>
</dbReference>
<organism evidence="5 6">
    <name type="scientific">Sarcina ventriculi</name>
    <name type="common">Clostridium ventriculi</name>
    <dbReference type="NCBI Taxonomy" id="1267"/>
    <lineage>
        <taxon>Bacteria</taxon>
        <taxon>Bacillati</taxon>
        <taxon>Bacillota</taxon>
        <taxon>Clostridia</taxon>
        <taxon>Eubacteriales</taxon>
        <taxon>Clostridiaceae</taxon>
        <taxon>Sarcina</taxon>
    </lineage>
</organism>
<evidence type="ECO:0000259" key="4">
    <source>
        <dbReference type="PROSITE" id="PS01124"/>
    </source>
</evidence>
<keyword evidence="6" id="KW-1185">Reference proteome</keyword>
<evidence type="ECO:0000256" key="1">
    <source>
        <dbReference type="ARBA" id="ARBA00023015"/>
    </source>
</evidence>
<dbReference type="SMART" id="SM00342">
    <property type="entry name" value="HTH_ARAC"/>
    <property type="match status" value="1"/>
</dbReference>
<gene>
    <name evidence="5" type="primary">rhaS_2</name>
    <name evidence="5" type="ORF">ERS852473_01911</name>
</gene>
<keyword evidence="3" id="KW-0804">Transcription</keyword>
<accession>A0ABM9URS4</accession>
<proteinExistence type="predicted"/>
<dbReference type="PROSITE" id="PS01124">
    <property type="entry name" value="HTH_ARAC_FAMILY_2"/>
    <property type="match status" value="1"/>
</dbReference>
<evidence type="ECO:0000313" key="5">
    <source>
        <dbReference type="EMBL" id="CUO10357.1"/>
    </source>
</evidence>
<dbReference type="RefSeq" id="WP_055259858.1">
    <property type="nucleotide sequence ID" value="NZ_CABIXL010000006.1"/>
</dbReference>
<feature type="domain" description="HTH araC/xylS-type" evidence="4">
    <location>
        <begin position="226"/>
        <end position="324"/>
    </location>
</feature>
<dbReference type="EMBL" id="CYZR01000006">
    <property type="protein sequence ID" value="CUO10357.1"/>
    <property type="molecule type" value="Genomic_DNA"/>
</dbReference>
<evidence type="ECO:0000256" key="3">
    <source>
        <dbReference type="ARBA" id="ARBA00023163"/>
    </source>
</evidence>